<evidence type="ECO:0000259" key="19">
    <source>
        <dbReference type="Pfam" id="PF02706"/>
    </source>
</evidence>
<dbReference type="RefSeq" id="WP_087471966.1">
    <property type="nucleotide sequence ID" value="NZ_CP021383.1"/>
</dbReference>
<dbReference type="SUPFAM" id="SSF52540">
    <property type="entry name" value="P-loop containing nucleoside triphosphate hydrolases"/>
    <property type="match status" value="1"/>
</dbReference>
<feature type="transmembrane region" description="Helical" evidence="18">
    <location>
        <begin position="14"/>
        <end position="34"/>
    </location>
</feature>
<evidence type="ECO:0000256" key="6">
    <source>
        <dbReference type="ARBA" id="ARBA00022475"/>
    </source>
</evidence>
<evidence type="ECO:0000313" key="22">
    <source>
        <dbReference type="Proteomes" id="UP000196228"/>
    </source>
</evidence>
<dbReference type="InterPro" id="IPR050445">
    <property type="entry name" value="Bact_polysacc_biosynth/exp"/>
</dbReference>
<dbReference type="EMBL" id="CP021383">
    <property type="protein sequence ID" value="ARU53028.1"/>
    <property type="molecule type" value="Genomic_DNA"/>
</dbReference>
<keyword evidence="13 18" id="KW-1133">Transmembrane helix</keyword>
<sequence length="553" mass="56862">MELRDYLVLLRKRWVTVVVAGALGLALAGAYSLLTTPTYSARSQVYVSVQGSDSTTDLLQGSNFTVRQVKSYIELVTSPRVLDPVIEELGLADGAGSLAQRVRADSPLDTALINVTATDESPQLAAEIANATARSLAAVVGELETPAGGGDSPVQISTVRAASVPASAASPNVRLNLALGLVVGLALGVAVAVVRELLDTRVRSTSDVEDVTTAPVLGVVGYDEDAPEHPLIVQESPQAVRAEAFRRLRTNLQFLELGPAARTYLMTSALPGEGKTTTSINLAITLADAGQRVVLVDADLRRPSIARYLGVEGSVGLTTILIGKVSIEDAVQPWGNGNLDVIASGQIPPNPSELLGAAPMAQLLDRLRAEYDVIVIDSPPLLPVTDAAVLAKGVGGAIVVVGAGTVHRNQLETALSALGTVGVAPLGIVVNRVPVRGPGAGAYEYAYREYTADEPSPSPGTTRRGTRGRAGGARRHARRPAPQGTTSPTGPGGWARVGDGGPSGAGPSDDAAGGAAPDTARGDGDAADETAVSVGRPVRAGTFDEVVLPSERQ</sequence>
<comment type="similarity">
    <text evidence="4">Belongs to the etk/wzc family.</text>
</comment>
<dbReference type="Proteomes" id="UP000196228">
    <property type="component" value="Chromosome"/>
</dbReference>
<evidence type="ECO:0000256" key="9">
    <source>
        <dbReference type="ARBA" id="ARBA00022692"/>
    </source>
</evidence>
<dbReference type="EC" id="2.7.10.2" evidence="5"/>
<comment type="similarity">
    <text evidence="3">Belongs to the CpsD/CapB family.</text>
</comment>
<dbReference type="PANTHER" id="PTHR32309">
    <property type="entry name" value="TYROSINE-PROTEIN KINASE"/>
    <property type="match status" value="1"/>
</dbReference>
<dbReference type="Pfam" id="PF13614">
    <property type="entry name" value="AAA_31"/>
    <property type="match status" value="1"/>
</dbReference>
<feature type="region of interest" description="Disordered" evidence="17">
    <location>
        <begin position="451"/>
        <end position="553"/>
    </location>
</feature>
<evidence type="ECO:0000256" key="5">
    <source>
        <dbReference type="ARBA" id="ARBA00011903"/>
    </source>
</evidence>
<evidence type="ECO:0000256" key="16">
    <source>
        <dbReference type="ARBA" id="ARBA00051245"/>
    </source>
</evidence>
<dbReference type="AlphaFoldDB" id="A0A1Y0HXU8"/>
<keyword evidence="15" id="KW-0829">Tyrosine-protein kinase</keyword>
<comment type="catalytic activity">
    <reaction evidence="16">
        <text>L-tyrosyl-[protein] + ATP = O-phospho-L-tyrosyl-[protein] + ADP + H(+)</text>
        <dbReference type="Rhea" id="RHEA:10596"/>
        <dbReference type="Rhea" id="RHEA-COMP:10136"/>
        <dbReference type="Rhea" id="RHEA-COMP:20101"/>
        <dbReference type="ChEBI" id="CHEBI:15378"/>
        <dbReference type="ChEBI" id="CHEBI:30616"/>
        <dbReference type="ChEBI" id="CHEBI:46858"/>
        <dbReference type="ChEBI" id="CHEBI:61978"/>
        <dbReference type="ChEBI" id="CHEBI:456216"/>
        <dbReference type="EC" id="2.7.10.2"/>
    </reaction>
</comment>
<evidence type="ECO:0000256" key="17">
    <source>
        <dbReference type="SAM" id="MobiDB-lite"/>
    </source>
</evidence>
<feature type="transmembrane region" description="Helical" evidence="18">
    <location>
        <begin position="175"/>
        <end position="194"/>
    </location>
</feature>
<evidence type="ECO:0000256" key="15">
    <source>
        <dbReference type="ARBA" id="ARBA00023137"/>
    </source>
</evidence>
<feature type="compositionally biased region" description="Gly residues" evidence="17">
    <location>
        <begin position="490"/>
        <end position="504"/>
    </location>
</feature>
<comment type="subcellular location">
    <subcellularLocation>
        <location evidence="1">Cell inner membrane</location>
        <topology evidence="1">Multi-pass membrane protein</topology>
    </subcellularLocation>
</comment>
<dbReference type="NCBIfam" id="TIGR01007">
    <property type="entry name" value="eps_fam"/>
    <property type="match status" value="1"/>
</dbReference>
<keyword evidence="9 18" id="KW-0812">Transmembrane</keyword>
<feature type="compositionally biased region" description="Low complexity" evidence="17">
    <location>
        <begin position="480"/>
        <end position="489"/>
    </location>
</feature>
<evidence type="ECO:0000256" key="1">
    <source>
        <dbReference type="ARBA" id="ARBA00004429"/>
    </source>
</evidence>
<evidence type="ECO:0000259" key="20">
    <source>
        <dbReference type="Pfam" id="PF13614"/>
    </source>
</evidence>
<feature type="domain" description="AAA" evidence="20">
    <location>
        <begin position="272"/>
        <end position="389"/>
    </location>
</feature>
<evidence type="ECO:0000313" key="21">
    <source>
        <dbReference type="EMBL" id="ARU53028.1"/>
    </source>
</evidence>
<evidence type="ECO:0000256" key="12">
    <source>
        <dbReference type="ARBA" id="ARBA00022840"/>
    </source>
</evidence>
<protein>
    <recommendedName>
        <fullName evidence="5">non-specific protein-tyrosine kinase</fullName>
        <ecNumber evidence="5">2.7.10.2</ecNumber>
    </recommendedName>
</protein>
<keyword evidence="6" id="KW-1003">Cell membrane</keyword>
<organism evidence="21 22">
    <name type="scientific">Cellulosimicrobium cellulans</name>
    <name type="common">Arthrobacter luteus</name>
    <dbReference type="NCBI Taxonomy" id="1710"/>
    <lineage>
        <taxon>Bacteria</taxon>
        <taxon>Bacillati</taxon>
        <taxon>Actinomycetota</taxon>
        <taxon>Actinomycetes</taxon>
        <taxon>Micrococcales</taxon>
        <taxon>Promicromonosporaceae</taxon>
        <taxon>Cellulosimicrobium</taxon>
    </lineage>
</organism>
<gene>
    <name evidence="21" type="ORF">CBR64_17890</name>
</gene>
<evidence type="ECO:0000256" key="18">
    <source>
        <dbReference type="SAM" id="Phobius"/>
    </source>
</evidence>
<name>A0A1Y0HXU8_CELCE</name>
<dbReference type="GO" id="GO:0042802">
    <property type="term" value="F:identical protein binding"/>
    <property type="evidence" value="ECO:0007669"/>
    <property type="project" value="UniProtKB-ARBA"/>
</dbReference>
<feature type="compositionally biased region" description="Basic residues" evidence="17">
    <location>
        <begin position="464"/>
        <end position="479"/>
    </location>
</feature>
<evidence type="ECO:0000256" key="2">
    <source>
        <dbReference type="ARBA" id="ARBA00006683"/>
    </source>
</evidence>
<dbReference type="FunFam" id="3.40.50.300:FF:000527">
    <property type="entry name" value="Tyrosine-protein kinase etk"/>
    <property type="match status" value="1"/>
</dbReference>
<dbReference type="GO" id="GO:0005886">
    <property type="term" value="C:plasma membrane"/>
    <property type="evidence" value="ECO:0007669"/>
    <property type="project" value="UniProtKB-SubCell"/>
</dbReference>
<proteinExistence type="inferred from homology"/>
<evidence type="ECO:0000256" key="7">
    <source>
        <dbReference type="ARBA" id="ARBA00022519"/>
    </source>
</evidence>
<feature type="compositionally biased region" description="Low complexity" evidence="17">
    <location>
        <begin position="505"/>
        <end position="519"/>
    </location>
</feature>
<dbReference type="GO" id="GO:0005524">
    <property type="term" value="F:ATP binding"/>
    <property type="evidence" value="ECO:0007669"/>
    <property type="project" value="UniProtKB-KW"/>
</dbReference>
<keyword evidence="14 18" id="KW-0472">Membrane</keyword>
<dbReference type="GO" id="GO:0004715">
    <property type="term" value="F:non-membrane spanning protein tyrosine kinase activity"/>
    <property type="evidence" value="ECO:0007669"/>
    <property type="project" value="UniProtKB-EC"/>
</dbReference>
<evidence type="ECO:0000256" key="14">
    <source>
        <dbReference type="ARBA" id="ARBA00023136"/>
    </source>
</evidence>
<dbReference type="InterPro" id="IPR025669">
    <property type="entry name" value="AAA_dom"/>
</dbReference>
<dbReference type="InterPro" id="IPR003856">
    <property type="entry name" value="LPS_length_determ_N"/>
</dbReference>
<keyword evidence="11" id="KW-0418">Kinase</keyword>
<evidence type="ECO:0000256" key="8">
    <source>
        <dbReference type="ARBA" id="ARBA00022679"/>
    </source>
</evidence>
<evidence type="ECO:0000256" key="10">
    <source>
        <dbReference type="ARBA" id="ARBA00022741"/>
    </source>
</evidence>
<dbReference type="Pfam" id="PF02706">
    <property type="entry name" value="Wzz"/>
    <property type="match status" value="1"/>
</dbReference>
<evidence type="ECO:0000256" key="3">
    <source>
        <dbReference type="ARBA" id="ARBA00007316"/>
    </source>
</evidence>
<feature type="domain" description="Polysaccharide chain length determinant N-terminal" evidence="19">
    <location>
        <begin position="2"/>
        <end position="89"/>
    </location>
</feature>
<dbReference type="OrthoDB" id="9812433at2"/>
<dbReference type="KEGG" id="cceu:CBR64_17890"/>
<comment type="similarity">
    <text evidence="2">Belongs to the CpsC/CapA family.</text>
</comment>
<keyword evidence="8" id="KW-0808">Transferase</keyword>
<dbReference type="PANTHER" id="PTHR32309:SF13">
    <property type="entry name" value="FERRIC ENTEROBACTIN TRANSPORT PROTEIN FEPE"/>
    <property type="match status" value="1"/>
</dbReference>
<keyword evidence="12" id="KW-0067">ATP-binding</keyword>
<accession>A0A1Y0HXU8</accession>
<dbReference type="InterPro" id="IPR027417">
    <property type="entry name" value="P-loop_NTPase"/>
</dbReference>
<keyword evidence="7" id="KW-0997">Cell inner membrane</keyword>
<evidence type="ECO:0000256" key="13">
    <source>
        <dbReference type="ARBA" id="ARBA00022989"/>
    </source>
</evidence>
<evidence type="ECO:0000256" key="4">
    <source>
        <dbReference type="ARBA" id="ARBA00008883"/>
    </source>
</evidence>
<evidence type="ECO:0000256" key="11">
    <source>
        <dbReference type="ARBA" id="ARBA00022777"/>
    </source>
</evidence>
<dbReference type="InterPro" id="IPR005702">
    <property type="entry name" value="Wzc-like_C"/>
</dbReference>
<dbReference type="CDD" id="cd05387">
    <property type="entry name" value="BY-kinase"/>
    <property type="match status" value="1"/>
</dbReference>
<reference evidence="21 22" key="1">
    <citation type="submission" date="2017-05" db="EMBL/GenBank/DDBJ databases">
        <authorList>
            <person name="Song R."/>
            <person name="Chenine A.L."/>
            <person name="Ruprecht R.M."/>
        </authorList>
    </citation>
    <scope>NUCLEOTIDE SEQUENCE [LARGE SCALE GENOMIC DNA]</scope>
    <source>
        <strain evidence="21 22">PSBB019</strain>
    </source>
</reference>
<dbReference type="Gene3D" id="3.40.50.300">
    <property type="entry name" value="P-loop containing nucleotide triphosphate hydrolases"/>
    <property type="match status" value="1"/>
</dbReference>
<keyword evidence="10" id="KW-0547">Nucleotide-binding</keyword>